<dbReference type="RefSeq" id="WP_408622506.1">
    <property type="nucleotide sequence ID" value="NZ_JBEQCT010000001.1"/>
</dbReference>
<keyword evidence="3" id="KW-1185">Reference proteome</keyword>
<reference evidence="2 3" key="1">
    <citation type="journal article" date="2013" name="Int. J. Syst. Evol. Microbiol.">
        <title>Celerinatantimonas yamalensis sp. nov., a cold-adapted diazotrophic bacterium from a cold permafrost brine.</title>
        <authorList>
            <person name="Shcherbakova V."/>
            <person name="Chuvilskaya N."/>
            <person name="Rivkina E."/>
            <person name="Demidov N."/>
            <person name="Uchaeva V."/>
            <person name="Suetin S."/>
            <person name="Suzina N."/>
            <person name="Gilichinsky D."/>
        </authorList>
    </citation>
    <scope>NUCLEOTIDE SEQUENCE [LARGE SCALE GENOMIC DNA]</scope>
    <source>
        <strain evidence="2 3">C7</strain>
    </source>
</reference>
<dbReference type="CDD" id="cd04301">
    <property type="entry name" value="NAT_SF"/>
    <property type="match status" value="1"/>
</dbReference>
<feature type="domain" description="N-acetyltransferase" evidence="1">
    <location>
        <begin position="1"/>
        <end position="92"/>
    </location>
</feature>
<dbReference type="Gene3D" id="3.40.630.30">
    <property type="match status" value="1"/>
</dbReference>
<dbReference type="SUPFAM" id="SSF55729">
    <property type="entry name" value="Acyl-CoA N-acyltransferases (Nat)"/>
    <property type="match status" value="1"/>
</dbReference>
<comment type="caution">
    <text evidence="2">The sequence shown here is derived from an EMBL/GenBank/DDBJ whole genome shotgun (WGS) entry which is preliminary data.</text>
</comment>
<dbReference type="Proteomes" id="UP001629953">
    <property type="component" value="Unassembled WGS sequence"/>
</dbReference>
<dbReference type="Pfam" id="PF00583">
    <property type="entry name" value="Acetyltransf_1"/>
    <property type="match status" value="1"/>
</dbReference>
<name>A0ABW9G150_9GAMM</name>
<organism evidence="2 3">
    <name type="scientific">Celerinatantimonas yamalensis</name>
    <dbReference type="NCBI Taxonomy" id="559956"/>
    <lineage>
        <taxon>Bacteria</taxon>
        <taxon>Pseudomonadati</taxon>
        <taxon>Pseudomonadota</taxon>
        <taxon>Gammaproteobacteria</taxon>
        <taxon>Celerinatantimonadaceae</taxon>
        <taxon>Celerinatantimonas</taxon>
    </lineage>
</organism>
<evidence type="ECO:0000313" key="3">
    <source>
        <dbReference type="Proteomes" id="UP001629953"/>
    </source>
</evidence>
<dbReference type="InterPro" id="IPR000182">
    <property type="entry name" value="GNAT_dom"/>
</dbReference>
<dbReference type="EMBL" id="JBEQCT010000001">
    <property type="protein sequence ID" value="MFM2483496.1"/>
    <property type="molecule type" value="Genomic_DNA"/>
</dbReference>
<evidence type="ECO:0000313" key="2">
    <source>
        <dbReference type="EMBL" id="MFM2483496.1"/>
    </source>
</evidence>
<protein>
    <submittedName>
        <fullName evidence="2">GNAT family N-acetyltransferase</fullName>
    </submittedName>
</protein>
<proteinExistence type="predicted"/>
<accession>A0ABW9G150</accession>
<dbReference type="InterPro" id="IPR016181">
    <property type="entry name" value="Acyl_CoA_acyltransferase"/>
</dbReference>
<evidence type="ECO:0000259" key="1">
    <source>
        <dbReference type="PROSITE" id="PS51186"/>
    </source>
</evidence>
<sequence length="94" mass="10581">MGCVLEHISQDTAILSKCYVLSEFQGQGIASKLYASLLNHTKTSCYSTLHLFVYSGNNRAKSFYTKQGFKLIGTDEFSMESEVHKDEIYELSVV</sequence>
<gene>
    <name evidence="2" type="ORF">ABUE30_00090</name>
</gene>
<dbReference type="PROSITE" id="PS51186">
    <property type="entry name" value="GNAT"/>
    <property type="match status" value="1"/>
</dbReference>